<organism evidence="3 4">
    <name type="scientific">Nocardioides luteus</name>
    <dbReference type="NCBI Taxonomy" id="1844"/>
    <lineage>
        <taxon>Bacteria</taxon>
        <taxon>Bacillati</taxon>
        <taxon>Actinomycetota</taxon>
        <taxon>Actinomycetes</taxon>
        <taxon>Propionibacteriales</taxon>
        <taxon>Nocardioidaceae</taxon>
        <taxon>Nocardioides</taxon>
    </lineage>
</organism>
<dbReference type="PRINTS" id="PR00111">
    <property type="entry name" value="ABHYDROLASE"/>
</dbReference>
<dbReference type="RefSeq" id="WP_189117489.1">
    <property type="nucleotide sequence ID" value="NZ_BMRK01000003.1"/>
</dbReference>
<dbReference type="Proteomes" id="UP001142292">
    <property type="component" value="Unassembled WGS sequence"/>
</dbReference>
<evidence type="ECO:0000259" key="2">
    <source>
        <dbReference type="Pfam" id="PF00561"/>
    </source>
</evidence>
<keyword evidence="4" id="KW-1185">Reference proteome</keyword>
<feature type="domain" description="AB hydrolase-1" evidence="2">
    <location>
        <begin position="25"/>
        <end position="256"/>
    </location>
</feature>
<reference evidence="3" key="2">
    <citation type="submission" date="2023-01" db="EMBL/GenBank/DDBJ databases">
        <authorList>
            <person name="Sun Q."/>
            <person name="Evtushenko L."/>
        </authorList>
    </citation>
    <scope>NUCLEOTIDE SEQUENCE</scope>
    <source>
        <strain evidence="3">VKM Ac-1246</strain>
    </source>
</reference>
<dbReference type="Pfam" id="PF00561">
    <property type="entry name" value="Abhydrolase_1"/>
    <property type="match status" value="1"/>
</dbReference>
<protein>
    <submittedName>
        <fullName evidence="3">2,6-dioxo-6-phenylhexa-3-enoate hydrolase</fullName>
    </submittedName>
</protein>
<dbReference type="GO" id="GO:0016787">
    <property type="term" value="F:hydrolase activity"/>
    <property type="evidence" value="ECO:0007669"/>
    <property type="project" value="UniProtKB-KW"/>
</dbReference>
<proteinExistence type="predicted"/>
<dbReference type="InterPro" id="IPR029058">
    <property type="entry name" value="AB_hydrolase_fold"/>
</dbReference>
<dbReference type="InterPro" id="IPR000639">
    <property type="entry name" value="Epox_hydrolase-like"/>
</dbReference>
<reference evidence="3" key="1">
    <citation type="journal article" date="2014" name="Int. J. Syst. Evol. Microbiol.">
        <title>Complete genome of a new Firmicutes species belonging to the dominant human colonic microbiota ('Ruminococcus bicirculans') reveals two chromosomes and a selective capacity to utilize plant glucans.</title>
        <authorList>
            <consortium name="NISC Comparative Sequencing Program"/>
            <person name="Wegmann U."/>
            <person name="Louis P."/>
            <person name="Goesmann A."/>
            <person name="Henrissat B."/>
            <person name="Duncan S.H."/>
            <person name="Flint H.J."/>
        </authorList>
    </citation>
    <scope>NUCLEOTIDE SEQUENCE</scope>
    <source>
        <strain evidence="3">VKM Ac-1246</strain>
    </source>
</reference>
<keyword evidence="1 3" id="KW-0378">Hydrolase</keyword>
<evidence type="ECO:0000313" key="4">
    <source>
        <dbReference type="Proteomes" id="UP001142292"/>
    </source>
</evidence>
<evidence type="ECO:0000256" key="1">
    <source>
        <dbReference type="ARBA" id="ARBA00022801"/>
    </source>
</evidence>
<dbReference type="PANTHER" id="PTHR43798:SF31">
    <property type="entry name" value="AB HYDROLASE SUPERFAMILY PROTEIN YCLE"/>
    <property type="match status" value="1"/>
</dbReference>
<evidence type="ECO:0000313" key="3">
    <source>
        <dbReference type="EMBL" id="GLJ69007.1"/>
    </source>
</evidence>
<name>A0ABQ5SXV2_9ACTN</name>
<sequence>MTERDVVVGAHTLHTVDVGDVDGEPMLFLHGTGPGASGFPSFAPMLEGLDSFRCLVPDLLGFGRSSHPHDVTDGPGSWLEIRVETVRAMLDELGIGRVHLVGHSYGCRVALELLKMEPDRYGKVVLVAAGGTPVKASLQRLTGFYADPTEQRMRELVLAQVARDIQELDAYTMERFELARRPEVERSFTSAMGPGEPAPVNDQAVLATIRHEALAVHGRLDPTIHYSASLFLAEHLPHCDLHVFSGASHLLQLEEPDALARLVRGFVHARPTR</sequence>
<comment type="caution">
    <text evidence="3">The sequence shown here is derived from an EMBL/GenBank/DDBJ whole genome shotgun (WGS) entry which is preliminary data.</text>
</comment>
<gene>
    <name evidence="3" type="ORF">GCM10017579_30430</name>
</gene>
<dbReference type="PANTHER" id="PTHR43798">
    <property type="entry name" value="MONOACYLGLYCEROL LIPASE"/>
    <property type="match status" value="1"/>
</dbReference>
<dbReference type="SUPFAM" id="SSF53474">
    <property type="entry name" value="alpha/beta-Hydrolases"/>
    <property type="match status" value="1"/>
</dbReference>
<dbReference type="Gene3D" id="3.40.50.1820">
    <property type="entry name" value="alpha/beta hydrolase"/>
    <property type="match status" value="1"/>
</dbReference>
<dbReference type="EMBL" id="BSEL01000005">
    <property type="protein sequence ID" value="GLJ69007.1"/>
    <property type="molecule type" value="Genomic_DNA"/>
</dbReference>
<dbReference type="InterPro" id="IPR000073">
    <property type="entry name" value="AB_hydrolase_1"/>
</dbReference>
<dbReference type="PRINTS" id="PR00412">
    <property type="entry name" value="EPOXHYDRLASE"/>
</dbReference>
<accession>A0ABQ5SXV2</accession>
<dbReference type="InterPro" id="IPR050266">
    <property type="entry name" value="AB_hydrolase_sf"/>
</dbReference>